<evidence type="ECO:0000313" key="1">
    <source>
        <dbReference type="EMBL" id="PHQ13906.1"/>
    </source>
</evidence>
<dbReference type="EMBL" id="NTFH01000012">
    <property type="protein sequence ID" value="PHQ13906.1"/>
    <property type="molecule type" value="Genomic_DNA"/>
</dbReference>
<protein>
    <submittedName>
        <fullName evidence="1">Uncharacterized protein</fullName>
    </submittedName>
</protein>
<evidence type="ECO:0000313" key="2">
    <source>
        <dbReference type="Proteomes" id="UP000231409"/>
    </source>
</evidence>
<dbReference type="Proteomes" id="UP000231409">
    <property type="component" value="Unassembled WGS sequence"/>
</dbReference>
<dbReference type="AlphaFoldDB" id="A0A2G1UHB9"/>
<gene>
    <name evidence="1" type="ORF">CLH61_15255</name>
</gene>
<feature type="non-terminal residue" evidence="1">
    <location>
        <position position="1"/>
    </location>
</feature>
<keyword evidence="2" id="KW-1185">Reference proteome</keyword>
<comment type="caution">
    <text evidence="1">The sequence shown here is derived from an EMBL/GenBank/DDBJ whole genome shotgun (WGS) entry which is preliminary data.</text>
</comment>
<proteinExistence type="predicted"/>
<reference evidence="1 2" key="1">
    <citation type="submission" date="2017-09" db="EMBL/GenBank/DDBJ databases">
        <title>The draft genome sequences of Marinobacter sp. PWS21.</title>
        <authorList>
            <person name="Cao J."/>
        </authorList>
    </citation>
    <scope>NUCLEOTIDE SEQUENCE [LARGE SCALE GENOMIC DNA]</scope>
    <source>
        <strain evidence="1 2">PWS21</strain>
    </source>
</reference>
<name>A0A2G1UHB9_9GAMM</name>
<accession>A0A2G1UHB9</accession>
<sequence>RTFKLNFFNTFKRLSFDFWPALVACPSKEMRILQTPAGVSTGFINNLQLISDSPYAIVQNAPNAFRKQPMQRVLRASLP</sequence>
<organism evidence="1 2">
    <name type="scientific">Marinobacter profundi</name>
    <dbReference type="NCBI Taxonomy" id="2666256"/>
    <lineage>
        <taxon>Bacteria</taxon>
        <taxon>Pseudomonadati</taxon>
        <taxon>Pseudomonadota</taxon>
        <taxon>Gammaproteobacteria</taxon>
        <taxon>Pseudomonadales</taxon>
        <taxon>Marinobacteraceae</taxon>
        <taxon>Marinobacter</taxon>
    </lineage>
</organism>